<name>A0ACD4CX18_9HYPH</name>
<dbReference type="Proteomes" id="UP001061991">
    <property type="component" value="Plasmid p_unnamed2"/>
</dbReference>
<geneLocation type="plasmid" evidence="1 2">
    <name>p_unnamed2</name>
</geneLocation>
<accession>A0ACD4CX18</accession>
<sequence>MLESRIFVSIASYCDPMLEFTVRDAIARARNPKRISFGVVDQTRQSNEQNLTDHSTNIAYLQIDPRHSRGACWARALAMTLFDNEDYFLQIDSHTCFDRNWDITLVDALETISDLSGNRDVVLSTRPFGFEIGANNTVIKKRFTPTTLRLVPDSSMINLNDPVLHFSTVDTQTMNDIVGFQVAAAFLFARGNFIEAVPYDPFMYFHGEEQNLSIRAFTNGWDIWHPNRVPLYHYYKSRKPNEAPLHWDKDFDSKRVVKWTHLQDRAKKRLTSLLTNGIDGSYGLGKKRTIGQYLELGQLRLNVEAAIKSEVDH</sequence>
<proteinExistence type="predicted"/>
<evidence type="ECO:0000313" key="1">
    <source>
        <dbReference type="EMBL" id="UXN58114.1"/>
    </source>
</evidence>
<keyword evidence="1" id="KW-0614">Plasmid</keyword>
<organism evidence="1 2">
    <name type="scientific">Phyllobacterium zundukense</name>
    <dbReference type="NCBI Taxonomy" id="1867719"/>
    <lineage>
        <taxon>Bacteria</taxon>
        <taxon>Pseudomonadati</taxon>
        <taxon>Pseudomonadota</taxon>
        <taxon>Alphaproteobacteria</taxon>
        <taxon>Hyphomicrobiales</taxon>
        <taxon>Phyllobacteriaceae</taxon>
        <taxon>Phyllobacterium</taxon>
    </lineage>
</organism>
<reference evidence="1" key="1">
    <citation type="submission" date="2022-09" db="EMBL/GenBank/DDBJ databases">
        <title>Interaction between co-microsymbionts with complementary sets of symbiotic genes in legume-rhizobium systems.</title>
        <authorList>
            <person name="Safronova V."/>
            <person name="Sazanova A."/>
            <person name="Afonin A."/>
            <person name="Chirak E."/>
        </authorList>
    </citation>
    <scope>NUCLEOTIDE SEQUENCE</scope>
    <source>
        <strain evidence="1">A18/3m</strain>
    </source>
</reference>
<evidence type="ECO:0000313" key="2">
    <source>
        <dbReference type="Proteomes" id="UP001061991"/>
    </source>
</evidence>
<dbReference type="EMBL" id="CP104971">
    <property type="protein sequence ID" value="UXN58114.1"/>
    <property type="molecule type" value="Genomic_DNA"/>
</dbReference>
<keyword evidence="2" id="KW-1185">Reference proteome</keyword>
<gene>
    <name evidence="1" type="ORF">N8E88_04620</name>
</gene>
<protein>
    <submittedName>
        <fullName evidence="1">UDP-N-acetylglucosamine-transferase</fullName>
    </submittedName>
</protein>